<evidence type="ECO:0000313" key="2">
    <source>
        <dbReference type="Proteomes" id="UP000828941"/>
    </source>
</evidence>
<dbReference type="EMBL" id="CM039435">
    <property type="protein sequence ID" value="KAI4317167.1"/>
    <property type="molecule type" value="Genomic_DNA"/>
</dbReference>
<reference evidence="1 2" key="1">
    <citation type="journal article" date="2022" name="DNA Res.">
        <title>Chromosomal-level genome assembly of the orchid tree Bauhinia variegata (Leguminosae; Cercidoideae) supports the allotetraploid origin hypothesis of Bauhinia.</title>
        <authorList>
            <person name="Zhong Y."/>
            <person name="Chen Y."/>
            <person name="Zheng D."/>
            <person name="Pang J."/>
            <person name="Liu Y."/>
            <person name="Luo S."/>
            <person name="Meng S."/>
            <person name="Qian L."/>
            <person name="Wei D."/>
            <person name="Dai S."/>
            <person name="Zhou R."/>
        </authorList>
    </citation>
    <scope>NUCLEOTIDE SEQUENCE [LARGE SCALE GENOMIC DNA]</scope>
    <source>
        <strain evidence="1">BV-YZ2020</strain>
    </source>
</reference>
<accession>A0ACB9LZG2</accession>
<name>A0ACB9LZG2_BAUVA</name>
<keyword evidence="2" id="KW-1185">Reference proteome</keyword>
<gene>
    <name evidence="1" type="ORF">L6164_025062</name>
</gene>
<proteinExistence type="predicted"/>
<sequence length="84" mass="9494">MAILQNKRLLLVCFFLFCLISIQARARTLKERSNVANGDANTAHTDKEAHDDTFKPKDTELVNTDGEEFSMDYTPASKKPPIHN</sequence>
<dbReference type="Proteomes" id="UP000828941">
    <property type="component" value="Chromosome 10"/>
</dbReference>
<evidence type="ECO:0000313" key="1">
    <source>
        <dbReference type="EMBL" id="KAI4317167.1"/>
    </source>
</evidence>
<comment type="caution">
    <text evidence="1">The sequence shown here is derived from an EMBL/GenBank/DDBJ whole genome shotgun (WGS) entry which is preliminary data.</text>
</comment>
<organism evidence="1 2">
    <name type="scientific">Bauhinia variegata</name>
    <name type="common">Purple orchid tree</name>
    <name type="synonym">Phanera variegata</name>
    <dbReference type="NCBI Taxonomy" id="167791"/>
    <lineage>
        <taxon>Eukaryota</taxon>
        <taxon>Viridiplantae</taxon>
        <taxon>Streptophyta</taxon>
        <taxon>Embryophyta</taxon>
        <taxon>Tracheophyta</taxon>
        <taxon>Spermatophyta</taxon>
        <taxon>Magnoliopsida</taxon>
        <taxon>eudicotyledons</taxon>
        <taxon>Gunneridae</taxon>
        <taxon>Pentapetalae</taxon>
        <taxon>rosids</taxon>
        <taxon>fabids</taxon>
        <taxon>Fabales</taxon>
        <taxon>Fabaceae</taxon>
        <taxon>Cercidoideae</taxon>
        <taxon>Cercideae</taxon>
        <taxon>Bauhiniinae</taxon>
        <taxon>Bauhinia</taxon>
    </lineage>
</organism>
<protein>
    <submittedName>
        <fullName evidence="1">Uncharacterized protein</fullName>
    </submittedName>
</protein>